<comment type="caution">
    <text evidence="2">The sequence shown here is derived from an EMBL/GenBank/DDBJ whole genome shotgun (WGS) entry which is preliminary data.</text>
</comment>
<dbReference type="EMBL" id="AWWV01016477">
    <property type="protein sequence ID" value="OMO49446.1"/>
    <property type="molecule type" value="Genomic_DNA"/>
</dbReference>
<protein>
    <submittedName>
        <fullName evidence="2">Uncharacterized protein</fullName>
    </submittedName>
</protein>
<feature type="region of interest" description="Disordered" evidence="1">
    <location>
        <begin position="1"/>
        <end position="25"/>
    </location>
</feature>
<accession>A0A1R3FUK4</accession>
<sequence length="122" mass="13972">MPTAKPKLPPAAVGNVEAQGRRREEIDDQIQRHKELFQMRREESRRKVLGMKPTAAFDDNAKIFSEFLVLCGCQSGSLPYRFQGSSSSENFGLHLRTYTYDDIEEALRLEDVEHDIEEGEIV</sequence>
<gene>
    <name evidence="2" type="ORF">CCACVL1_30989</name>
</gene>
<name>A0A1R3FUK4_COCAP</name>
<dbReference type="OrthoDB" id="10424451at2759"/>
<keyword evidence="3" id="KW-1185">Reference proteome</keyword>
<evidence type="ECO:0000313" key="3">
    <source>
        <dbReference type="Proteomes" id="UP000188268"/>
    </source>
</evidence>
<evidence type="ECO:0000256" key="1">
    <source>
        <dbReference type="SAM" id="MobiDB-lite"/>
    </source>
</evidence>
<dbReference type="AlphaFoldDB" id="A0A1R3FUK4"/>
<dbReference type="Proteomes" id="UP000188268">
    <property type="component" value="Unassembled WGS sequence"/>
</dbReference>
<reference evidence="2 3" key="1">
    <citation type="submission" date="2013-09" db="EMBL/GenBank/DDBJ databases">
        <title>Corchorus capsularis genome sequencing.</title>
        <authorList>
            <person name="Alam M."/>
            <person name="Haque M.S."/>
            <person name="Islam M.S."/>
            <person name="Emdad E.M."/>
            <person name="Islam M.M."/>
            <person name="Ahmed B."/>
            <person name="Halim A."/>
            <person name="Hossen Q.M.M."/>
            <person name="Hossain M.Z."/>
            <person name="Ahmed R."/>
            <person name="Khan M.M."/>
            <person name="Islam R."/>
            <person name="Rashid M.M."/>
            <person name="Khan S.A."/>
            <person name="Rahman M.S."/>
            <person name="Alam M."/>
        </authorList>
    </citation>
    <scope>NUCLEOTIDE SEQUENCE [LARGE SCALE GENOMIC DNA]</scope>
    <source>
        <strain evidence="3">cv. CVL-1</strain>
        <tissue evidence="2">Whole seedling</tissue>
    </source>
</reference>
<dbReference type="Gramene" id="OMO49446">
    <property type="protein sequence ID" value="OMO49446"/>
    <property type="gene ID" value="CCACVL1_30989"/>
</dbReference>
<proteinExistence type="predicted"/>
<evidence type="ECO:0000313" key="2">
    <source>
        <dbReference type="EMBL" id="OMO49446.1"/>
    </source>
</evidence>
<organism evidence="2 3">
    <name type="scientific">Corchorus capsularis</name>
    <name type="common">Jute</name>
    <dbReference type="NCBI Taxonomy" id="210143"/>
    <lineage>
        <taxon>Eukaryota</taxon>
        <taxon>Viridiplantae</taxon>
        <taxon>Streptophyta</taxon>
        <taxon>Embryophyta</taxon>
        <taxon>Tracheophyta</taxon>
        <taxon>Spermatophyta</taxon>
        <taxon>Magnoliopsida</taxon>
        <taxon>eudicotyledons</taxon>
        <taxon>Gunneridae</taxon>
        <taxon>Pentapetalae</taxon>
        <taxon>rosids</taxon>
        <taxon>malvids</taxon>
        <taxon>Malvales</taxon>
        <taxon>Malvaceae</taxon>
        <taxon>Grewioideae</taxon>
        <taxon>Apeibeae</taxon>
        <taxon>Corchorus</taxon>
    </lineage>
</organism>